<evidence type="ECO:0000256" key="2">
    <source>
        <dbReference type="ARBA" id="ARBA00022598"/>
    </source>
</evidence>
<dbReference type="Gene3D" id="3.30.300.30">
    <property type="match status" value="1"/>
</dbReference>
<proteinExistence type="inferred from homology"/>
<reference evidence="8 10" key="2">
    <citation type="submission" date="2020-11" db="EMBL/GenBank/DDBJ databases">
        <authorList>
            <consortium name="Pathogen Informatics"/>
        </authorList>
    </citation>
    <scope>NUCLEOTIDE SEQUENCE [LARGE SCALE GENOMIC DNA]</scope>
    <source>
        <strain evidence="8 10">NCTC12218</strain>
    </source>
</reference>
<dbReference type="InterPro" id="IPR000873">
    <property type="entry name" value="AMP-dep_synth/lig_dom"/>
</dbReference>
<dbReference type="SUPFAM" id="SSF56801">
    <property type="entry name" value="Acetyl-CoA synthetase-like"/>
    <property type="match status" value="1"/>
</dbReference>
<dbReference type="Proteomes" id="UP000264146">
    <property type="component" value="Chromosome"/>
</dbReference>
<dbReference type="InterPro" id="IPR010192">
    <property type="entry name" value="MenE"/>
</dbReference>
<keyword evidence="2 5" id="KW-0436">Ligase</keyword>
<gene>
    <name evidence="9" type="primary">menE_1</name>
    <name evidence="5" type="synonym">menE</name>
    <name evidence="9" type="ORF">NCTC12218_01055</name>
</gene>
<feature type="domain" description="AMP-dependent synthetase/ligase" evidence="6">
    <location>
        <begin position="7"/>
        <end position="332"/>
    </location>
</feature>
<dbReference type="GO" id="GO:0006631">
    <property type="term" value="P:fatty acid metabolic process"/>
    <property type="evidence" value="ECO:0007669"/>
    <property type="project" value="TreeGrafter"/>
</dbReference>
<name>A0A7Z7VWV5_STASC</name>
<evidence type="ECO:0000259" key="7">
    <source>
        <dbReference type="Pfam" id="PF13193"/>
    </source>
</evidence>
<dbReference type="Pfam" id="PF00501">
    <property type="entry name" value="AMP-binding"/>
    <property type="match status" value="1"/>
</dbReference>
<comment type="pathway">
    <text evidence="5">Quinol/quinone metabolism; menaquinone biosynthesis.</text>
</comment>
<comment type="catalytic activity">
    <reaction evidence="5">
        <text>2-succinylbenzoate + ATP + CoA = 2-succinylbenzoyl-CoA + AMP + diphosphate</text>
        <dbReference type="Rhea" id="RHEA:17009"/>
        <dbReference type="ChEBI" id="CHEBI:18325"/>
        <dbReference type="ChEBI" id="CHEBI:30616"/>
        <dbReference type="ChEBI" id="CHEBI:33019"/>
        <dbReference type="ChEBI" id="CHEBI:57287"/>
        <dbReference type="ChEBI" id="CHEBI:57364"/>
        <dbReference type="ChEBI" id="CHEBI:456215"/>
        <dbReference type="EC" id="6.2.1.26"/>
    </reaction>
</comment>
<evidence type="ECO:0000259" key="6">
    <source>
        <dbReference type="Pfam" id="PF00501"/>
    </source>
</evidence>
<keyword evidence="1 5" id="KW-0474">Menaquinone biosynthesis</keyword>
<keyword evidence="4 5" id="KW-0067">ATP-binding</keyword>
<keyword evidence="3 5" id="KW-0547">Nucleotide-binding</keyword>
<accession>A0A7Z7VWV5</accession>
<evidence type="ECO:0000256" key="3">
    <source>
        <dbReference type="ARBA" id="ARBA00022741"/>
    </source>
</evidence>
<evidence type="ECO:0000313" key="9">
    <source>
        <dbReference type="EMBL" id="SUM88294.1"/>
    </source>
</evidence>
<evidence type="ECO:0000256" key="4">
    <source>
        <dbReference type="ARBA" id="ARBA00022840"/>
    </source>
</evidence>
<evidence type="ECO:0000313" key="8">
    <source>
        <dbReference type="EMBL" id="CAD7359410.1"/>
    </source>
</evidence>
<dbReference type="EMBL" id="LR962863">
    <property type="protein sequence ID" value="CAD7359410.1"/>
    <property type="molecule type" value="Genomic_DNA"/>
</dbReference>
<dbReference type="EC" id="6.2.1.26" evidence="5"/>
<dbReference type="HAMAP" id="MF_00731">
    <property type="entry name" value="MenE"/>
    <property type="match status" value="1"/>
</dbReference>
<dbReference type="UniPathway" id="UPA01057">
    <property type="reaction ID" value="UER00166"/>
</dbReference>
<dbReference type="AlphaFoldDB" id="A0A7Z7VWV5"/>
<dbReference type="InterPro" id="IPR025110">
    <property type="entry name" value="AMP-bd_C"/>
</dbReference>
<dbReference type="InterPro" id="IPR042099">
    <property type="entry name" value="ANL_N_sf"/>
</dbReference>
<dbReference type="GO" id="GO:0005524">
    <property type="term" value="F:ATP binding"/>
    <property type="evidence" value="ECO:0007669"/>
    <property type="project" value="UniProtKB-KW"/>
</dbReference>
<dbReference type="GO" id="GO:0008756">
    <property type="term" value="F:o-succinylbenzoate-CoA ligase activity"/>
    <property type="evidence" value="ECO:0007669"/>
    <property type="project" value="UniProtKB-UniRule"/>
</dbReference>
<feature type="domain" description="AMP-binding enzyme C-terminal" evidence="7">
    <location>
        <begin position="382"/>
        <end position="453"/>
    </location>
</feature>
<dbReference type="UniPathway" id="UPA00079"/>
<evidence type="ECO:0000256" key="5">
    <source>
        <dbReference type="HAMAP-Rule" id="MF_00731"/>
    </source>
</evidence>
<dbReference type="InterPro" id="IPR045851">
    <property type="entry name" value="AMP-bd_C_sf"/>
</dbReference>
<reference evidence="9" key="1">
    <citation type="submission" date="2018-06" db="EMBL/GenBank/DDBJ databases">
        <authorList>
            <consortium name="Pathogen Informatics"/>
            <person name="Doyle S."/>
        </authorList>
    </citation>
    <scope>NUCLEOTIDE SEQUENCE [LARGE SCALE GENOMIC DNA]</scope>
    <source>
        <strain evidence="9">NCTC12218</strain>
    </source>
</reference>
<dbReference type="EMBL" id="UHEF01000001">
    <property type="protein sequence ID" value="SUM88294.1"/>
    <property type="molecule type" value="Genomic_DNA"/>
</dbReference>
<evidence type="ECO:0000256" key="1">
    <source>
        <dbReference type="ARBA" id="ARBA00022428"/>
    </source>
</evidence>
<dbReference type="RefSeq" id="WP_016425415.1">
    <property type="nucleotide sequence ID" value="NZ_CABKRV010000001.1"/>
</dbReference>
<sequence>MEHWLVQQAKQQPRKIAIETPSESLTFEDLLQLATEKGAALKALNRQRLGLYIDNSIESVVLLHAAWLYQIEISLINNRLTAYEIDQQMNAIGIDLIISTQNILFTTKTKVIYSSTLISEEVPHIPHSVSENQIASIMFTSGTTGPQKAVPQTFANHQFSAESCIESLGFSPSSKWLAVLPLFHISGLSILLRSVQYGFTVYLLEKFDENVIIEAIQHKGITHISLVPVTLMRLMQNGLNQPYQLEKILLGGAKLDEQLIRQALQYQLPIYNSFGMTETCSQFLTASPQLLKSKPNTVGHASENVNLKVVSPDENGHGELYVKAQNVMNGYLYPSHLENAFDAEGYFKTGDIASMDEDGDVIIYDRRKDLIISGGENIYPFEIESVAKSHPEVQDAMCTGIDDDVWGQRPILYVVAQQAIENIEGYLQARLAKYKQPAFIYFVKALPYTSTGKLQRRLLNEGFQ</sequence>
<dbReference type="PANTHER" id="PTHR43201">
    <property type="entry name" value="ACYL-COA SYNTHETASE"/>
    <property type="match status" value="1"/>
</dbReference>
<dbReference type="Pfam" id="PF13193">
    <property type="entry name" value="AMP-binding_C"/>
    <property type="match status" value="1"/>
</dbReference>
<dbReference type="PANTHER" id="PTHR43201:SF32">
    <property type="entry name" value="2-SUCCINYLBENZOATE--COA LIGASE, CHLOROPLASTIC_PEROXISOMAL"/>
    <property type="match status" value="1"/>
</dbReference>
<organism evidence="9">
    <name type="scientific">Staphylococcus schleiferi</name>
    <dbReference type="NCBI Taxonomy" id="1295"/>
    <lineage>
        <taxon>Bacteria</taxon>
        <taxon>Bacillati</taxon>
        <taxon>Bacillota</taxon>
        <taxon>Bacilli</taxon>
        <taxon>Bacillales</taxon>
        <taxon>Staphylococcaceae</taxon>
        <taxon>Staphylococcus</taxon>
    </lineage>
</organism>
<comment type="function">
    <text evidence="5">Converts 2-succinylbenzoate (OSB) to 2-succinylbenzoyl-CoA (OSB-CoA).</text>
</comment>
<protein>
    <recommendedName>
        <fullName evidence="5">2-succinylbenzoate--CoA ligase</fullName>
        <ecNumber evidence="5">6.2.1.26</ecNumber>
    </recommendedName>
    <alternativeName>
        <fullName evidence="5">o-succinylbenzoyl-CoA synthetase</fullName>
        <shortName evidence="5">OSB-CoA synthetase</shortName>
    </alternativeName>
</protein>
<dbReference type="GeneID" id="93789765"/>
<dbReference type="GO" id="GO:0009234">
    <property type="term" value="P:menaquinone biosynthetic process"/>
    <property type="evidence" value="ECO:0007669"/>
    <property type="project" value="UniProtKB-UniRule"/>
</dbReference>
<comment type="pathway">
    <text evidence="5">Quinol/quinone metabolism; 1,4-dihydroxy-2-naphthoate biosynthesis; 1,4-dihydroxy-2-naphthoate from chorismate: step 5/7.</text>
</comment>
<dbReference type="Gene3D" id="3.40.50.12780">
    <property type="entry name" value="N-terminal domain of ligase-like"/>
    <property type="match status" value="1"/>
</dbReference>
<comment type="similarity">
    <text evidence="5">Belongs to the ATP-dependent AMP-binding enzyme family. MenE subfamily.</text>
</comment>
<dbReference type="NCBIfam" id="TIGR01923">
    <property type="entry name" value="menE"/>
    <property type="match status" value="1"/>
</dbReference>
<evidence type="ECO:0000313" key="10">
    <source>
        <dbReference type="Proteomes" id="UP000264146"/>
    </source>
</evidence>
<dbReference type="GO" id="GO:0031956">
    <property type="term" value="F:medium-chain fatty acid-CoA ligase activity"/>
    <property type="evidence" value="ECO:0007669"/>
    <property type="project" value="TreeGrafter"/>
</dbReference>